<evidence type="ECO:0000313" key="2">
    <source>
        <dbReference type="EMBL" id="CAG8650016.1"/>
    </source>
</evidence>
<evidence type="ECO:0000256" key="1">
    <source>
        <dbReference type="SAM" id="MobiDB-lite"/>
    </source>
</evidence>
<keyword evidence="3" id="KW-1185">Reference proteome</keyword>
<sequence length="149" mass="17125">MNTQGLLYIDYVSLHSRFLLQNKENFDPVSKTFAGVHRNSNNVLRTNSKLMNFVPQRNNRDPLREIFLYQEETISRTVANNTHTHNIARTVNRATASRDTEIISTGPRASTTTSQDGKKKKKNRDGNKRSRATKPRTKPITEESLLKLR</sequence>
<feature type="compositionally biased region" description="Basic residues" evidence="1">
    <location>
        <begin position="118"/>
        <end position="137"/>
    </location>
</feature>
<reference evidence="2" key="1">
    <citation type="submission" date="2021-06" db="EMBL/GenBank/DDBJ databases">
        <authorList>
            <person name="Kallberg Y."/>
            <person name="Tangrot J."/>
            <person name="Rosling A."/>
        </authorList>
    </citation>
    <scope>NUCLEOTIDE SEQUENCE</scope>
    <source>
        <strain evidence="2">UK204</strain>
    </source>
</reference>
<comment type="caution">
    <text evidence="2">The sequence shown here is derived from an EMBL/GenBank/DDBJ whole genome shotgun (WGS) entry which is preliminary data.</text>
</comment>
<dbReference type="EMBL" id="CAJVPQ010004368">
    <property type="protein sequence ID" value="CAG8650016.1"/>
    <property type="molecule type" value="Genomic_DNA"/>
</dbReference>
<organism evidence="2 3">
    <name type="scientific">Funneliformis caledonium</name>
    <dbReference type="NCBI Taxonomy" id="1117310"/>
    <lineage>
        <taxon>Eukaryota</taxon>
        <taxon>Fungi</taxon>
        <taxon>Fungi incertae sedis</taxon>
        <taxon>Mucoromycota</taxon>
        <taxon>Glomeromycotina</taxon>
        <taxon>Glomeromycetes</taxon>
        <taxon>Glomerales</taxon>
        <taxon>Glomeraceae</taxon>
        <taxon>Funneliformis</taxon>
    </lineage>
</organism>
<evidence type="ECO:0000313" key="3">
    <source>
        <dbReference type="Proteomes" id="UP000789570"/>
    </source>
</evidence>
<feature type="region of interest" description="Disordered" evidence="1">
    <location>
        <begin position="90"/>
        <end position="149"/>
    </location>
</feature>
<dbReference type="OrthoDB" id="2415162at2759"/>
<protein>
    <submittedName>
        <fullName evidence="2">9105_t:CDS:1</fullName>
    </submittedName>
</protein>
<dbReference type="Proteomes" id="UP000789570">
    <property type="component" value="Unassembled WGS sequence"/>
</dbReference>
<dbReference type="AlphaFoldDB" id="A0A9N9DT58"/>
<gene>
    <name evidence="2" type="ORF">FCALED_LOCUS11016</name>
</gene>
<name>A0A9N9DT58_9GLOM</name>
<feature type="compositionally biased region" description="Basic and acidic residues" evidence="1">
    <location>
        <begin position="139"/>
        <end position="149"/>
    </location>
</feature>
<accession>A0A9N9DT58</accession>
<proteinExistence type="predicted"/>